<protein>
    <recommendedName>
        <fullName evidence="4">PrgI family protein</fullName>
    </recommendedName>
</protein>
<dbReference type="RefSeq" id="WP_005918088.1">
    <property type="nucleotide sequence ID" value="NZ_ALVD01000005.1"/>
</dbReference>
<feature type="transmembrane region" description="Helical" evidence="1">
    <location>
        <begin position="43"/>
        <end position="67"/>
    </location>
</feature>
<evidence type="ECO:0000313" key="3">
    <source>
        <dbReference type="Proteomes" id="UP000004829"/>
    </source>
</evidence>
<keyword evidence="1" id="KW-0812">Transmembrane</keyword>
<evidence type="ECO:0000313" key="2">
    <source>
        <dbReference type="EMBL" id="EJU07477.1"/>
    </source>
</evidence>
<name>A0ABP2R5Z6_9FUSO</name>
<keyword evidence="1" id="KW-0472">Membrane</keyword>
<evidence type="ECO:0008006" key="4">
    <source>
        <dbReference type="Google" id="ProtNLM"/>
    </source>
</evidence>
<keyword evidence="3" id="KW-1185">Reference proteome</keyword>
<accession>A0ABP2R5Z6</accession>
<dbReference type="EMBL" id="ALVD01000005">
    <property type="protein sequence ID" value="EJU07477.1"/>
    <property type="molecule type" value="Genomic_DNA"/>
</dbReference>
<proteinExistence type="predicted"/>
<dbReference type="Proteomes" id="UP000004829">
    <property type="component" value="Unassembled WGS sequence"/>
</dbReference>
<evidence type="ECO:0000256" key="1">
    <source>
        <dbReference type="SAM" id="Phobius"/>
    </source>
</evidence>
<feature type="transmembrane region" description="Helical" evidence="1">
    <location>
        <begin position="21"/>
        <end position="37"/>
    </location>
</feature>
<comment type="caution">
    <text evidence="2">The sequence shown here is derived from an EMBL/GenBank/DDBJ whole genome shotgun (WGS) entry which is preliminary data.</text>
</comment>
<gene>
    <name evidence="2" type="ORF">B437_07372</name>
</gene>
<sequence>MEIRIEETKKYLKVEKLAKKELLIRIVIFSSILLYAFFKLYKLSSICIIIFPILLGFEYAFIIKYLYEVIIINNKKIVIYVSLFYRHLKFCKLFNFLQVYDIDNLKNIYFKNTTEILVSKVLKRTESPYHKIHLTFKDKGYTAFGAKLKDEVAKEIVLTINKFLEKCKKEDKIKRFTLAKKEKLMEKYNFPLDERYNHILNEIVDEEKLYLLKKDEHFIVNGDSEAIKNLEIFKNMNFKEIDFYIFYVNYLSKKEYENKKVLVGYNGIDGKEVTMSKFKEDINEIRDSGSTFRN</sequence>
<keyword evidence="1" id="KW-1133">Transmembrane helix</keyword>
<organism evidence="2 3">
    <name type="scientific">Fusobacterium hwasookii ChDC F128</name>
    <dbReference type="NCBI Taxonomy" id="1216362"/>
    <lineage>
        <taxon>Bacteria</taxon>
        <taxon>Fusobacteriati</taxon>
        <taxon>Fusobacteriota</taxon>
        <taxon>Fusobacteriia</taxon>
        <taxon>Fusobacteriales</taxon>
        <taxon>Fusobacteriaceae</taxon>
        <taxon>Fusobacterium</taxon>
    </lineage>
</organism>
<reference evidence="3" key="1">
    <citation type="journal article" date="2012" name="J. Bacteriol.">
        <title>Draft Genome Sequence of Fusobacterium nucleatum ChDC F128, Isolated from a Periodontitis Lesion.</title>
        <authorList>
            <person name="Park S.N."/>
            <person name="Kong S.W."/>
            <person name="Kim H.S."/>
            <person name="Park M.S."/>
            <person name="Lee J.W."/>
            <person name="Cho E."/>
            <person name="Lim Y.K."/>
            <person name="Choi M.H."/>
            <person name="Chang Y.H."/>
            <person name="Shin J.H."/>
            <person name="Park H.S."/>
            <person name="Choi S.H."/>
            <person name="Kook J.K."/>
        </authorList>
    </citation>
    <scope>NUCLEOTIDE SEQUENCE [LARGE SCALE GENOMIC DNA]</scope>
    <source>
        <strain evidence="3">ChDC F128</strain>
    </source>
</reference>